<keyword evidence="4" id="KW-1185">Reference proteome</keyword>
<dbReference type="STRING" id="1294273.roselon_02791"/>
<dbReference type="PROSITE" id="PS51318">
    <property type="entry name" value="TAT"/>
    <property type="match status" value="1"/>
</dbReference>
<dbReference type="PANTHER" id="PTHR42923:SF39">
    <property type="entry name" value="AMINO OXIDASE"/>
    <property type="match status" value="1"/>
</dbReference>
<protein>
    <submittedName>
        <fullName evidence="3">Tryptophan 2-monooxygenase</fullName>
        <ecNumber evidence="3">1.13.12.3</ecNumber>
    </submittedName>
</protein>
<dbReference type="AlphaFoldDB" id="W8RV60"/>
<gene>
    <name evidence="3" type="ORF">roselon_02791</name>
</gene>
<name>W8RV60_9RHOB</name>
<dbReference type="InterPro" id="IPR036188">
    <property type="entry name" value="FAD/NAD-bd_sf"/>
</dbReference>
<keyword evidence="3" id="KW-0560">Oxidoreductase</keyword>
<feature type="domain" description="Amine oxidase" evidence="2">
    <location>
        <begin position="64"/>
        <end position="196"/>
    </location>
</feature>
<dbReference type="GO" id="GO:0050361">
    <property type="term" value="F:tryptophan 2-monooxygenase activity"/>
    <property type="evidence" value="ECO:0007669"/>
    <property type="project" value="UniProtKB-EC"/>
</dbReference>
<dbReference type="HOGENOM" id="CLU_865677_0_0_5"/>
<keyword evidence="3" id="KW-0503">Monooxygenase</keyword>
<sequence length="321" mass="35525">MQDDTPFQMSRRDLLQLIGMAGGASAMMGAMTAMGHALPSPYDGPPDLQGAPQGARVLILGAGLAGMTAAYELRNAGYDVQILEYQRRAGGRCWTLGANDEVEELGGYRQTANFAQGQYINIGPWRIPHHHRAVLDYCRRLNVPLEVFVQENQNAYVHSIRAFDGRPQRYHKIWADYVGGISEMLAKGVNQGAFSDQITQEDAEMVLESLKSFGVLDDRYRYVERLDVSSYRGYPDDGAPGGGVDERRADGRTPDRPGRHRFVALLAVPAQPHHLSPPCPDVPADRRHGGNPTRVRAPGWRSHHLQCPRHADHAGQWRGDG</sequence>
<proteinExistence type="predicted"/>
<feature type="region of interest" description="Disordered" evidence="1">
    <location>
        <begin position="233"/>
        <end position="258"/>
    </location>
</feature>
<dbReference type="KEGG" id="red:roselon_02791"/>
<dbReference type="Proteomes" id="UP000019593">
    <property type="component" value="Chromosome"/>
</dbReference>
<evidence type="ECO:0000313" key="4">
    <source>
        <dbReference type="Proteomes" id="UP000019593"/>
    </source>
</evidence>
<dbReference type="SUPFAM" id="SSF51905">
    <property type="entry name" value="FAD/NAD(P)-binding domain"/>
    <property type="match status" value="1"/>
</dbReference>
<dbReference type="PATRIC" id="fig|1294273.3.peg.2754"/>
<dbReference type="Gene3D" id="3.90.660.10">
    <property type="match status" value="1"/>
</dbReference>
<evidence type="ECO:0000256" key="1">
    <source>
        <dbReference type="SAM" id="MobiDB-lite"/>
    </source>
</evidence>
<feature type="region of interest" description="Disordered" evidence="1">
    <location>
        <begin position="282"/>
        <end position="302"/>
    </location>
</feature>
<feature type="compositionally biased region" description="Basic and acidic residues" evidence="1">
    <location>
        <begin position="244"/>
        <end position="257"/>
    </location>
</feature>
<dbReference type="eggNOG" id="COG1231">
    <property type="taxonomic scope" value="Bacteria"/>
</dbReference>
<dbReference type="InterPro" id="IPR050464">
    <property type="entry name" value="Zeta_carotene_desat/Oxidored"/>
</dbReference>
<evidence type="ECO:0000313" key="3">
    <source>
        <dbReference type="EMBL" id="AHM05089.1"/>
    </source>
</evidence>
<organism evidence="3 4">
    <name type="scientific">Roseicyclus elongatus DSM 19469</name>
    <dbReference type="NCBI Taxonomy" id="1294273"/>
    <lineage>
        <taxon>Bacteria</taxon>
        <taxon>Pseudomonadati</taxon>
        <taxon>Pseudomonadota</taxon>
        <taxon>Alphaproteobacteria</taxon>
        <taxon>Rhodobacterales</taxon>
        <taxon>Roseobacteraceae</taxon>
        <taxon>Roseicyclus</taxon>
    </lineage>
</organism>
<dbReference type="PANTHER" id="PTHR42923">
    <property type="entry name" value="PROTOPORPHYRINOGEN OXIDASE"/>
    <property type="match status" value="1"/>
</dbReference>
<dbReference type="EMBL" id="CP004372">
    <property type="protein sequence ID" value="AHM05089.1"/>
    <property type="molecule type" value="Genomic_DNA"/>
</dbReference>
<dbReference type="InterPro" id="IPR002937">
    <property type="entry name" value="Amino_oxidase"/>
</dbReference>
<dbReference type="EC" id="1.13.12.3" evidence="3"/>
<dbReference type="Gene3D" id="3.50.50.60">
    <property type="entry name" value="FAD/NAD(P)-binding domain"/>
    <property type="match status" value="1"/>
</dbReference>
<dbReference type="Pfam" id="PF01593">
    <property type="entry name" value="Amino_oxidase"/>
    <property type="match status" value="1"/>
</dbReference>
<accession>W8RV60</accession>
<evidence type="ECO:0000259" key="2">
    <source>
        <dbReference type="Pfam" id="PF01593"/>
    </source>
</evidence>
<dbReference type="InterPro" id="IPR006311">
    <property type="entry name" value="TAT_signal"/>
</dbReference>
<reference evidence="3 4" key="1">
    <citation type="submission" date="2013-03" db="EMBL/GenBank/DDBJ databases">
        <authorList>
            <person name="Fiebig A."/>
            <person name="Goeker M."/>
            <person name="Klenk H.-P.P."/>
        </authorList>
    </citation>
    <scope>NUCLEOTIDE SEQUENCE [LARGE SCALE GENOMIC DNA]</scope>
    <source>
        <strain evidence="4">DSM 19469</strain>
    </source>
</reference>
<dbReference type="Gene3D" id="1.20.1440.240">
    <property type="match status" value="1"/>
</dbReference>